<evidence type="ECO:0000313" key="5">
    <source>
        <dbReference type="EMBL" id="GAA2483000.1"/>
    </source>
</evidence>
<feature type="domain" description="AMP-binding enzyme C-terminal" evidence="4">
    <location>
        <begin position="455"/>
        <end position="531"/>
    </location>
</feature>
<dbReference type="Pfam" id="PF13193">
    <property type="entry name" value="AMP-binding_C"/>
    <property type="match status" value="1"/>
</dbReference>
<dbReference type="EMBL" id="BAAATA010000008">
    <property type="protein sequence ID" value="GAA2483000.1"/>
    <property type="molecule type" value="Genomic_DNA"/>
</dbReference>
<evidence type="ECO:0000256" key="1">
    <source>
        <dbReference type="ARBA" id="ARBA00006432"/>
    </source>
</evidence>
<dbReference type="InterPro" id="IPR045851">
    <property type="entry name" value="AMP-bd_C_sf"/>
</dbReference>
<dbReference type="GO" id="GO:0016874">
    <property type="term" value="F:ligase activity"/>
    <property type="evidence" value="ECO:0007669"/>
    <property type="project" value="UniProtKB-KW"/>
</dbReference>
<organism evidence="5 6">
    <name type="scientific">Streptomyces thermolineatus</name>
    <dbReference type="NCBI Taxonomy" id="44033"/>
    <lineage>
        <taxon>Bacteria</taxon>
        <taxon>Bacillati</taxon>
        <taxon>Actinomycetota</taxon>
        <taxon>Actinomycetes</taxon>
        <taxon>Kitasatosporales</taxon>
        <taxon>Streptomycetaceae</taxon>
        <taxon>Streptomyces</taxon>
    </lineage>
</organism>
<accession>A0ABN3LER9</accession>
<dbReference type="Pfam" id="PF00501">
    <property type="entry name" value="AMP-binding"/>
    <property type="match status" value="1"/>
</dbReference>
<dbReference type="InterPro" id="IPR020845">
    <property type="entry name" value="AMP-binding_CS"/>
</dbReference>
<dbReference type="SUPFAM" id="SSF56801">
    <property type="entry name" value="Acetyl-CoA synthetase-like"/>
    <property type="match status" value="1"/>
</dbReference>
<comment type="similarity">
    <text evidence="1">Belongs to the ATP-dependent AMP-binding enzyme family.</text>
</comment>
<reference evidence="5 6" key="1">
    <citation type="journal article" date="2019" name="Int. J. Syst. Evol. Microbiol.">
        <title>The Global Catalogue of Microorganisms (GCM) 10K type strain sequencing project: providing services to taxonomists for standard genome sequencing and annotation.</title>
        <authorList>
            <consortium name="The Broad Institute Genomics Platform"/>
            <consortium name="The Broad Institute Genome Sequencing Center for Infectious Disease"/>
            <person name="Wu L."/>
            <person name="Ma J."/>
        </authorList>
    </citation>
    <scope>NUCLEOTIDE SEQUENCE [LARGE SCALE GENOMIC DNA]</scope>
    <source>
        <strain evidence="5 6">JCM 6307</strain>
    </source>
</reference>
<dbReference type="Proteomes" id="UP001501358">
    <property type="component" value="Unassembled WGS sequence"/>
</dbReference>
<sequence length="539" mass="58587">MPQQTSPAEVLARLTGPGGEFEIHEEEVRGTRMPVFRNRERSLGRVLADSVHYGDAEYIVTEDRRITFARHAAQAASLARALRERYGVGRGDRVALLAANSPEWVIAFWAAQSLGAVTVAFNSWWSPREVAYALGHSRPSVVFADARRAASLEGADVPVLSMEEDVPRLSADPDVELPQVEVDEDDPAAILYTSGTTGRPKGAVHSHRNMVAVIGYHRLNDALAAALGAPGPNRYLLALPLFHIASLHNLAVPRLATGSTVVMYQGAFDADRVLRLVERERVTHWGAVPTMAARLLEHGGLDRYDLSSLTAFALASAPSSAALKERLREALPVARRSLVDSYGLTESCTSAAVATADLLERFPGTLGYPTVTVSVEVRDPLGRVLPEGEEGEIHLRSPFNMLGYWEDPEATAAAIGPDGWLRTGDVGTVRGGMLYLTSRRSDLILRGGENVYPAEVEHALDEHPDVAECVVMGVPHADLGQEVAAVVVLREGSPATEEELRAFLTERLAYFKVPSRWKVTTERLPRNATGKVVRRAVTL</sequence>
<evidence type="ECO:0000259" key="4">
    <source>
        <dbReference type="Pfam" id="PF13193"/>
    </source>
</evidence>
<dbReference type="InterPro" id="IPR025110">
    <property type="entry name" value="AMP-bd_C"/>
</dbReference>
<evidence type="ECO:0000313" key="6">
    <source>
        <dbReference type="Proteomes" id="UP001501358"/>
    </source>
</evidence>
<gene>
    <name evidence="5" type="ORF">GCM10010406_19190</name>
</gene>
<dbReference type="Gene3D" id="3.40.50.12780">
    <property type="entry name" value="N-terminal domain of ligase-like"/>
    <property type="match status" value="1"/>
</dbReference>
<name>A0ABN3LER9_9ACTN</name>
<dbReference type="PANTHER" id="PTHR43201:SF5">
    <property type="entry name" value="MEDIUM-CHAIN ACYL-COA LIGASE ACSF2, MITOCHONDRIAL"/>
    <property type="match status" value="1"/>
</dbReference>
<keyword evidence="2 5" id="KW-0436">Ligase</keyword>
<dbReference type="RefSeq" id="WP_344382707.1">
    <property type="nucleotide sequence ID" value="NZ_BAAATA010000008.1"/>
</dbReference>
<dbReference type="InterPro" id="IPR042099">
    <property type="entry name" value="ANL_N_sf"/>
</dbReference>
<keyword evidence="6" id="KW-1185">Reference proteome</keyword>
<dbReference type="PROSITE" id="PS00455">
    <property type="entry name" value="AMP_BINDING"/>
    <property type="match status" value="1"/>
</dbReference>
<evidence type="ECO:0000259" key="3">
    <source>
        <dbReference type="Pfam" id="PF00501"/>
    </source>
</evidence>
<comment type="caution">
    <text evidence="5">The sequence shown here is derived from an EMBL/GenBank/DDBJ whole genome shotgun (WGS) entry which is preliminary data.</text>
</comment>
<evidence type="ECO:0000256" key="2">
    <source>
        <dbReference type="ARBA" id="ARBA00022598"/>
    </source>
</evidence>
<dbReference type="InterPro" id="IPR000873">
    <property type="entry name" value="AMP-dep_synth/lig_dom"/>
</dbReference>
<dbReference type="PANTHER" id="PTHR43201">
    <property type="entry name" value="ACYL-COA SYNTHETASE"/>
    <property type="match status" value="1"/>
</dbReference>
<feature type="domain" description="AMP-dependent synthetase/ligase" evidence="3">
    <location>
        <begin position="53"/>
        <end position="405"/>
    </location>
</feature>
<protein>
    <submittedName>
        <fullName evidence="5">Long-chain fatty acid--CoA ligase</fullName>
    </submittedName>
</protein>
<proteinExistence type="inferred from homology"/>
<dbReference type="Gene3D" id="3.30.300.30">
    <property type="match status" value="1"/>
</dbReference>